<feature type="compositionally biased region" description="Polar residues" evidence="1">
    <location>
        <begin position="106"/>
        <end position="135"/>
    </location>
</feature>
<dbReference type="HOGENOM" id="CLU_1422368_0_0_1"/>
<gene>
    <name evidence="2" type="ORF">H103_05975</name>
</gene>
<protein>
    <submittedName>
        <fullName evidence="2">Uncharacterized protein</fullName>
    </submittedName>
</protein>
<organism evidence="2">
    <name type="scientific">Trichophyton rubrum CBS 288.86</name>
    <dbReference type="NCBI Taxonomy" id="1215330"/>
    <lineage>
        <taxon>Eukaryota</taxon>
        <taxon>Fungi</taxon>
        <taxon>Dikarya</taxon>
        <taxon>Ascomycota</taxon>
        <taxon>Pezizomycotina</taxon>
        <taxon>Eurotiomycetes</taxon>
        <taxon>Eurotiomycetidae</taxon>
        <taxon>Onygenales</taxon>
        <taxon>Arthrodermataceae</taxon>
        <taxon>Trichophyton</taxon>
    </lineage>
</organism>
<accession>A0A022VX98</accession>
<evidence type="ECO:0000256" key="1">
    <source>
        <dbReference type="SAM" id="MobiDB-lite"/>
    </source>
</evidence>
<feature type="compositionally biased region" description="Low complexity" evidence="1">
    <location>
        <begin position="77"/>
        <end position="88"/>
    </location>
</feature>
<evidence type="ECO:0000313" key="2">
    <source>
        <dbReference type="EMBL" id="EZF50641.1"/>
    </source>
</evidence>
<dbReference type="OrthoDB" id="5089392at2759"/>
<sequence length="192" mass="20838">MPDRPLFLAQTTQSTSSSVPSLSTSTTTCSGNSDTSKTPLHSSSLPHFFHRHSRGSSLGGTTSPPTASSHLEPPTSPSRSHFFSSFSHSRSRSQSRPKSPAPAPIDTSTSHHLAHGGQQTTSPTHMVSPELNTPDSAADECHKKKRHSRKSSSSNHKRRSSTMTQVGRHGNDWLFNGFSVRDQVGKFLDHDK</sequence>
<feature type="compositionally biased region" description="Polar residues" evidence="1">
    <location>
        <begin position="55"/>
        <end position="69"/>
    </location>
</feature>
<proteinExistence type="predicted"/>
<feature type="compositionally biased region" description="Low complexity" evidence="1">
    <location>
        <begin position="11"/>
        <end position="36"/>
    </location>
</feature>
<reference evidence="2" key="1">
    <citation type="submission" date="2014-02" db="EMBL/GenBank/DDBJ databases">
        <title>The Genome Sequence of Trichophyton rubrum (morphotype fischeri) CBS 288.86.</title>
        <authorList>
            <consortium name="The Broad Institute Genomics Platform"/>
            <person name="Cuomo C.A."/>
            <person name="White T.C."/>
            <person name="Graser Y."/>
            <person name="Martinez-Rossi N."/>
            <person name="Heitman J."/>
            <person name="Young S.K."/>
            <person name="Zeng Q."/>
            <person name="Gargeya S."/>
            <person name="Abouelleil A."/>
            <person name="Alvarado L."/>
            <person name="Chapman S.B."/>
            <person name="Gainer-Dewar J."/>
            <person name="Goldberg J."/>
            <person name="Griggs A."/>
            <person name="Gujja S."/>
            <person name="Hansen M."/>
            <person name="Howarth C."/>
            <person name="Imamovic A."/>
            <person name="Larimer J."/>
            <person name="Martinez D."/>
            <person name="Murphy C."/>
            <person name="Pearson M.D."/>
            <person name="Persinoti G."/>
            <person name="Poon T."/>
            <person name="Priest M."/>
            <person name="Roberts A.D."/>
            <person name="Saif S."/>
            <person name="Shea T.D."/>
            <person name="Sykes S.N."/>
            <person name="Wortman J."/>
            <person name="Nusbaum C."/>
            <person name="Birren B."/>
        </authorList>
    </citation>
    <scope>NUCLEOTIDE SEQUENCE [LARGE SCALE GENOMIC DNA]</scope>
    <source>
        <strain evidence="2">CBS 288.86</strain>
    </source>
</reference>
<dbReference type="AlphaFoldDB" id="A0A022VX98"/>
<dbReference type="EMBL" id="KK207881">
    <property type="protein sequence ID" value="EZF50641.1"/>
    <property type="molecule type" value="Genomic_DNA"/>
</dbReference>
<feature type="region of interest" description="Disordered" evidence="1">
    <location>
        <begin position="1"/>
        <end position="171"/>
    </location>
</feature>
<feature type="compositionally biased region" description="Basic residues" evidence="1">
    <location>
        <begin position="143"/>
        <end position="160"/>
    </location>
</feature>
<name>A0A022VX98_TRIRU</name>
<dbReference type="Proteomes" id="UP000023758">
    <property type="component" value="Unassembled WGS sequence"/>
</dbReference>